<reference evidence="2" key="1">
    <citation type="journal article" date="2014" name="Front. Microbiol.">
        <title>High frequency of phylogenetically diverse reductive dehalogenase-homologous genes in deep subseafloor sedimentary metagenomes.</title>
        <authorList>
            <person name="Kawai M."/>
            <person name="Futagami T."/>
            <person name="Toyoda A."/>
            <person name="Takaki Y."/>
            <person name="Nishi S."/>
            <person name="Hori S."/>
            <person name="Arai W."/>
            <person name="Tsubouchi T."/>
            <person name="Morono Y."/>
            <person name="Uchiyama I."/>
            <person name="Ito T."/>
            <person name="Fujiyama A."/>
            <person name="Inagaki F."/>
            <person name="Takami H."/>
        </authorList>
    </citation>
    <scope>NUCLEOTIDE SEQUENCE</scope>
    <source>
        <strain evidence="2">Expedition CK06-06</strain>
    </source>
</reference>
<keyword evidence="1" id="KW-0472">Membrane</keyword>
<dbReference type="EMBL" id="BARS01019167">
    <property type="protein sequence ID" value="GAF87932.1"/>
    <property type="molecule type" value="Genomic_DNA"/>
</dbReference>
<proteinExistence type="predicted"/>
<dbReference type="AlphaFoldDB" id="X0TIE6"/>
<evidence type="ECO:0000313" key="2">
    <source>
        <dbReference type="EMBL" id="GAF87932.1"/>
    </source>
</evidence>
<accession>X0TIE6</accession>
<feature type="transmembrane region" description="Helical" evidence="1">
    <location>
        <begin position="45"/>
        <end position="65"/>
    </location>
</feature>
<organism evidence="2">
    <name type="scientific">marine sediment metagenome</name>
    <dbReference type="NCBI Taxonomy" id="412755"/>
    <lineage>
        <taxon>unclassified sequences</taxon>
        <taxon>metagenomes</taxon>
        <taxon>ecological metagenomes</taxon>
    </lineage>
</organism>
<evidence type="ECO:0000256" key="1">
    <source>
        <dbReference type="SAM" id="Phobius"/>
    </source>
</evidence>
<keyword evidence="1" id="KW-1133">Transmembrane helix</keyword>
<sequence length="115" mass="12755">MSIVENFKNNKSKIFAVLGEGLALLFGEVAIYVETIIPDSPLGTLLKQTAFIAKIIAVTIIMYVFGNKHELDLKSDIIMQKDLELEGYRVSGIMKDHLLSENSITAPKFGDPNKK</sequence>
<comment type="caution">
    <text evidence="2">The sequence shown here is derived from an EMBL/GenBank/DDBJ whole genome shotgun (WGS) entry which is preliminary data.</text>
</comment>
<feature type="transmembrane region" description="Helical" evidence="1">
    <location>
        <begin position="12"/>
        <end position="33"/>
    </location>
</feature>
<gene>
    <name evidence="2" type="ORF">S01H1_31095</name>
</gene>
<protein>
    <submittedName>
        <fullName evidence="2">Uncharacterized protein</fullName>
    </submittedName>
</protein>
<keyword evidence="1" id="KW-0812">Transmembrane</keyword>
<name>X0TIE6_9ZZZZ</name>